<evidence type="ECO:0000313" key="1">
    <source>
        <dbReference type="EMBL" id="GAA0223337.1"/>
    </source>
</evidence>
<name>A0ABN0TJL7_9ACTN</name>
<comment type="caution">
    <text evidence="1">The sequence shown here is derived from an EMBL/GenBank/DDBJ whole genome shotgun (WGS) entry which is preliminary data.</text>
</comment>
<sequence length="118" mass="12459">MESRNPLVRSLHDTGLASWFVKTGVTAAAATAYNGALGARVATAGKVPAEGGVVPGEETPHDVAATQRQLRVVQRVIPVLTGTLIVLGAQRVEQQKPDQLSVGVAKRSARTARRLARR</sequence>
<dbReference type="Proteomes" id="UP001500967">
    <property type="component" value="Unassembled WGS sequence"/>
</dbReference>
<dbReference type="RefSeq" id="WP_344647122.1">
    <property type="nucleotide sequence ID" value="NZ_BAAAGX010000003.1"/>
</dbReference>
<gene>
    <name evidence="1" type="ORF">GCM10009539_05650</name>
</gene>
<accession>A0ABN0TJL7</accession>
<keyword evidence="2" id="KW-1185">Reference proteome</keyword>
<reference evidence="1 2" key="1">
    <citation type="journal article" date="2019" name="Int. J. Syst. Evol. Microbiol.">
        <title>The Global Catalogue of Microorganisms (GCM) 10K type strain sequencing project: providing services to taxonomists for standard genome sequencing and annotation.</title>
        <authorList>
            <consortium name="The Broad Institute Genomics Platform"/>
            <consortium name="The Broad Institute Genome Sequencing Center for Infectious Disease"/>
            <person name="Wu L."/>
            <person name="Ma J."/>
        </authorList>
    </citation>
    <scope>NUCLEOTIDE SEQUENCE [LARGE SCALE GENOMIC DNA]</scope>
    <source>
        <strain evidence="1 2">JCM 10425</strain>
    </source>
</reference>
<protein>
    <submittedName>
        <fullName evidence="1">Uncharacterized protein</fullName>
    </submittedName>
</protein>
<organism evidence="1 2">
    <name type="scientific">Cryptosporangium japonicum</name>
    <dbReference type="NCBI Taxonomy" id="80872"/>
    <lineage>
        <taxon>Bacteria</taxon>
        <taxon>Bacillati</taxon>
        <taxon>Actinomycetota</taxon>
        <taxon>Actinomycetes</taxon>
        <taxon>Cryptosporangiales</taxon>
        <taxon>Cryptosporangiaceae</taxon>
        <taxon>Cryptosporangium</taxon>
    </lineage>
</organism>
<dbReference type="EMBL" id="BAAAGX010000003">
    <property type="protein sequence ID" value="GAA0223337.1"/>
    <property type="molecule type" value="Genomic_DNA"/>
</dbReference>
<proteinExistence type="predicted"/>
<evidence type="ECO:0000313" key="2">
    <source>
        <dbReference type="Proteomes" id="UP001500967"/>
    </source>
</evidence>